<evidence type="ECO:0000256" key="1">
    <source>
        <dbReference type="SAM" id="SignalP"/>
    </source>
</evidence>
<dbReference type="PANTHER" id="PTHR38436:SF1">
    <property type="entry name" value="ESTER CYCLASE"/>
    <property type="match status" value="1"/>
</dbReference>
<evidence type="ECO:0000313" key="2">
    <source>
        <dbReference type="EMBL" id="RKP49362.1"/>
    </source>
</evidence>
<dbReference type="InterPro" id="IPR032710">
    <property type="entry name" value="NTF2-like_dom_sf"/>
</dbReference>
<name>A0A494XHV7_9BURK</name>
<protein>
    <submittedName>
        <fullName evidence="2">Ester cyclase</fullName>
    </submittedName>
</protein>
<keyword evidence="1" id="KW-0732">Signal</keyword>
<dbReference type="SUPFAM" id="SSF54427">
    <property type="entry name" value="NTF2-like"/>
    <property type="match status" value="1"/>
</dbReference>
<dbReference type="Proteomes" id="UP000280434">
    <property type="component" value="Unassembled WGS sequence"/>
</dbReference>
<sequence>MSLAFASRAHRWSRLLPAILSAALTMPALAATDAPQLAEPHTLLVDASLAPAQAQAQILAARRYATFWTTGDAALEQAALAPDFADRTLPPGRPQGLAGPLAAAKFVHAAVPDIHCDVEQMIVAGDRVVAHLHFTGHFTGQFKGVQGKGQPIDFIATDVYRIADGRIAENWHIEDNLTFLQQLGVVAK</sequence>
<dbReference type="Gene3D" id="3.10.450.50">
    <property type="match status" value="1"/>
</dbReference>
<dbReference type="EMBL" id="RBZV01000003">
    <property type="protein sequence ID" value="RKP49362.1"/>
    <property type="molecule type" value="Genomic_DNA"/>
</dbReference>
<organism evidence="2 3">
    <name type="scientific">Trinickia fusca</name>
    <dbReference type="NCBI Taxonomy" id="2419777"/>
    <lineage>
        <taxon>Bacteria</taxon>
        <taxon>Pseudomonadati</taxon>
        <taxon>Pseudomonadota</taxon>
        <taxon>Betaproteobacteria</taxon>
        <taxon>Burkholderiales</taxon>
        <taxon>Burkholderiaceae</taxon>
        <taxon>Trinickia</taxon>
    </lineage>
</organism>
<gene>
    <name evidence="2" type="ORF">D7S89_11395</name>
</gene>
<dbReference type="InterPro" id="IPR009959">
    <property type="entry name" value="Cyclase_SnoaL-like"/>
</dbReference>
<keyword evidence="3" id="KW-1185">Reference proteome</keyword>
<dbReference type="RefSeq" id="WP_121277750.1">
    <property type="nucleotide sequence ID" value="NZ_RBZV01000003.1"/>
</dbReference>
<dbReference type="Pfam" id="PF07366">
    <property type="entry name" value="SnoaL"/>
    <property type="match status" value="1"/>
</dbReference>
<dbReference type="GO" id="GO:0030638">
    <property type="term" value="P:polyketide metabolic process"/>
    <property type="evidence" value="ECO:0007669"/>
    <property type="project" value="InterPro"/>
</dbReference>
<feature type="chain" id="PRO_5019796659" evidence="1">
    <location>
        <begin position="31"/>
        <end position="188"/>
    </location>
</feature>
<reference evidence="2 3" key="1">
    <citation type="submission" date="2018-10" db="EMBL/GenBank/DDBJ databases">
        <title>Paraburkholderia sp. 7MK8-2, isolated from soil.</title>
        <authorList>
            <person name="Gao Z.-H."/>
            <person name="Qiu L.-H."/>
        </authorList>
    </citation>
    <scope>NUCLEOTIDE SEQUENCE [LARGE SCALE GENOMIC DNA]</scope>
    <source>
        <strain evidence="2 3">7MK8-2</strain>
    </source>
</reference>
<dbReference type="OrthoDB" id="8588307at2"/>
<evidence type="ECO:0000313" key="3">
    <source>
        <dbReference type="Proteomes" id="UP000280434"/>
    </source>
</evidence>
<accession>A0A494XHV7</accession>
<comment type="caution">
    <text evidence="2">The sequence shown here is derived from an EMBL/GenBank/DDBJ whole genome shotgun (WGS) entry which is preliminary data.</text>
</comment>
<dbReference type="AlphaFoldDB" id="A0A494XHV7"/>
<dbReference type="PANTHER" id="PTHR38436">
    <property type="entry name" value="POLYKETIDE CYCLASE SNOAL-LIKE DOMAIN"/>
    <property type="match status" value="1"/>
</dbReference>
<proteinExistence type="predicted"/>
<feature type="signal peptide" evidence="1">
    <location>
        <begin position="1"/>
        <end position="30"/>
    </location>
</feature>